<comment type="caution">
    <text evidence="1">The sequence shown here is derived from an EMBL/GenBank/DDBJ whole genome shotgun (WGS) entry which is preliminary data.</text>
</comment>
<name>A0ABQ9GFW0_9NEOP</name>
<sequence length="73" mass="8741">MWEDAVSLQPSLPLFYEPGWMYSFELQETSYFTSYVTEKAKHFKTNNVMITMGTDFTYMDAGRYYRNIDKLIK</sequence>
<dbReference type="SUPFAM" id="SSF88713">
    <property type="entry name" value="Glycoside hydrolase/deacetylase"/>
    <property type="match status" value="1"/>
</dbReference>
<evidence type="ECO:0000313" key="1">
    <source>
        <dbReference type="EMBL" id="KAJ8870551.1"/>
    </source>
</evidence>
<reference evidence="1 2" key="1">
    <citation type="submission" date="2023-02" db="EMBL/GenBank/DDBJ databases">
        <title>LHISI_Scaffold_Assembly.</title>
        <authorList>
            <person name="Stuart O.P."/>
            <person name="Cleave R."/>
            <person name="Magrath M.J.L."/>
            <person name="Mikheyev A.S."/>
        </authorList>
    </citation>
    <scope>NUCLEOTIDE SEQUENCE [LARGE SCALE GENOMIC DNA]</scope>
    <source>
        <strain evidence="1">Daus_M_001</strain>
        <tissue evidence="1">Leg muscle</tissue>
    </source>
</reference>
<accession>A0ABQ9GFW0</accession>
<dbReference type="Proteomes" id="UP001159363">
    <property type="component" value="Chromosome 12"/>
</dbReference>
<gene>
    <name evidence="1" type="ORF">PR048_029574</name>
</gene>
<evidence type="ECO:0000313" key="2">
    <source>
        <dbReference type="Proteomes" id="UP001159363"/>
    </source>
</evidence>
<proteinExistence type="predicted"/>
<dbReference type="InterPro" id="IPR011330">
    <property type="entry name" value="Glyco_hydro/deAcase_b/a-brl"/>
</dbReference>
<dbReference type="Gene3D" id="3.20.110.10">
    <property type="entry name" value="Glycoside hydrolase 38, N terminal domain"/>
    <property type="match status" value="1"/>
</dbReference>
<keyword evidence="2" id="KW-1185">Reference proteome</keyword>
<dbReference type="EMBL" id="JARBHB010000013">
    <property type="protein sequence ID" value="KAJ8870551.1"/>
    <property type="molecule type" value="Genomic_DNA"/>
</dbReference>
<dbReference type="InterPro" id="IPR027291">
    <property type="entry name" value="Glyco_hydro_38_N_sf"/>
</dbReference>
<organism evidence="1 2">
    <name type="scientific">Dryococelus australis</name>
    <dbReference type="NCBI Taxonomy" id="614101"/>
    <lineage>
        <taxon>Eukaryota</taxon>
        <taxon>Metazoa</taxon>
        <taxon>Ecdysozoa</taxon>
        <taxon>Arthropoda</taxon>
        <taxon>Hexapoda</taxon>
        <taxon>Insecta</taxon>
        <taxon>Pterygota</taxon>
        <taxon>Neoptera</taxon>
        <taxon>Polyneoptera</taxon>
        <taxon>Phasmatodea</taxon>
        <taxon>Verophasmatodea</taxon>
        <taxon>Anareolatae</taxon>
        <taxon>Phasmatidae</taxon>
        <taxon>Eurycanthinae</taxon>
        <taxon>Dryococelus</taxon>
    </lineage>
</organism>
<protein>
    <submittedName>
        <fullName evidence="1">Uncharacterized protein</fullName>
    </submittedName>
</protein>